<dbReference type="AlphaFoldDB" id="A0AAD5K1G0"/>
<keyword evidence="3" id="KW-1185">Reference proteome</keyword>
<feature type="transmembrane region" description="Helical" evidence="1">
    <location>
        <begin position="12"/>
        <end position="30"/>
    </location>
</feature>
<reference evidence="2" key="2">
    <citation type="submission" date="2023-02" db="EMBL/GenBank/DDBJ databases">
        <authorList>
            <consortium name="DOE Joint Genome Institute"/>
            <person name="Mondo S.J."/>
            <person name="Chang Y."/>
            <person name="Wang Y."/>
            <person name="Ahrendt S."/>
            <person name="Andreopoulos W."/>
            <person name="Barry K."/>
            <person name="Beard J."/>
            <person name="Benny G.L."/>
            <person name="Blankenship S."/>
            <person name="Bonito G."/>
            <person name="Cuomo C."/>
            <person name="Desiro A."/>
            <person name="Gervers K.A."/>
            <person name="Hundley H."/>
            <person name="Kuo A."/>
            <person name="LaButti K."/>
            <person name="Lang B.F."/>
            <person name="Lipzen A."/>
            <person name="O'Donnell K."/>
            <person name="Pangilinan J."/>
            <person name="Reynolds N."/>
            <person name="Sandor L."/>
            <person name="Smith M.W."/>
            <person name="Tsang A."/>
            <person name="Grigoriev I.V."/>
            <person name="Stajich J.E."/>
            <person name="Spatafora J.W."/>
        </authorList>
    </citation>
    <scope>NUCLEOTIDE SEQUENCE</scope>
    <source>
        <strain evidence="2">RSA 2281</strain>
    </source>
</reference>
<keyword evidence="1" id="KW-1133">Transmembrane helix</keyword>
<proteinExistence type="predicted"/>
<keyword evidence="1" id="KW-0812">Transmembrane</keyword>
<gene>
    <name evidence="2" type="ORF">BDA99DRAFT_536988</name>
</gene>
<evidence type="ECO:0000313" key="2">
    <source>
        <dbReference type="EMBL" id="KAI9264273.1"/>
    </source>
</evidence>
<dbReference type="EMBL" id="JAIXMP010000012">
    <property type="protein sequence ID" value="KAI9264273.1"/>
    <property type="molecule type" value="Genomic_DNA"/>
</dbReference>
<reference evidence="2" key="1">
    <citation type="journal article" date="2022" name="IScience">
        <title>Evolution of zygomycete secretomes and the origins of terrestrial fungal ecologies.</title>
        <authorList>
            <person name="Chang Y."/>
            <person name="Wang Y."/>
            <person name="Mondo S."/>
            <person name="Ahrendt S."/>
            <person name="Andreopoulos W."/>
            <person name="Barry K."/>
            <person name="Beard J."/>
            <person name="Benny G.L."/>
            <person name="Blankenship S."/>
            <person name="Bonito G."/>
            <person name="Cuomo C."/>
            <person name="Desiro A."/>
            <person name="Gervers K.A."/>
            <person name="Hundley H."/>
            <person name="Kuo A."/>
            <person name="LaButti K."/>
            <person name="Lang B.F."/>
            <person name="Lipzen A."/>
            <person name="O'Donnell K."/>
            <person name="Pangilinan J."/>
            <person name="Reynolds N."/>
            <person name="Sandor L."/>
            <person name="Smith M.E."/>
            <person name="Tsang A."/>
            <person name="Grigoriev I.V."/>
            <person name="Stajich J.E."/>
            <person name="Spatafora J.W."/>
        </authorList>
    </citation>
    <scope>NUCLEOTIDE SEQUENCE</scope>
    <source>
        <strain evidence="2">RSA 2281</strain>
    </source>
</reference>
<organism evidence="2 3">
    <name type="scientific">Phascolomyces articulosus</name>
    <dbReference type="NCBI Taxonomy" id="60185"/>
    <lineage>
        <taxon>Eukaryota</taxon>
        <taxon>Fungi</taxon>
        <taxon>Fungi incertae sedis</taxon>
        <taxon>Mucoromycota</taxon>
        <taxon>Mucoromycotina</taxon>
        <taxon>Mucoromycetes</taxon>
        <taxon>Mucorales</taxon>
        <taxon>Lichtheimiaceae</taxon>
        <taxon>Phascolomyces</taxon>
    </lineage>
</organism>
<dbReference type="Proteomes" id="UP001209540">
    <property type="component" value="Unassembled WGS sequence"/>
</dbReference>
<evidence type="ECO:0000313" key="3">
    <source>
        <dbReference type="Proteomes" id="UP001209540"/>
    </source>
</evidence>
<keyword evidence="1" id="KW-0472">Membrane</keyword>
<sequence>MPCREATKNYAMLLVMTPIQFLTVICFAYWRHVEVVLAQITSALECRVLPEYKVELPATPVVMAPATPRTTLPARPDVLHRSSFFDNAEVASKANKKNNTTGYKAPVHSLVMPIRRSWTDIAVIRARRDRQEMPTWHPPMEIDPMDIDHPIDELVGHFSSLSLKTPIDELVVAFSSLSLCKWTFKV</sequence>
<protein>
    <submittedName>
        <fullName evidence="2">Uncharacterized protein</fullName>
    </submittedName>
</protein>
<accession>A0AAD5K1G0</accession>
<comment type="caution">
    <text evidence="2">The sequence shown here is derived from an EMBL/GenBank/DDBJ whole genome shotgun (WGS) entry which is preliminary data.</text>
</comment>
<evidence type="ECO:0000256" key="1">
    <source>
        <dbReference type="SAM" id="Phobius"/>
    </source>
</evidence>
<name>A0AAD5K1G0_9FUNG</name>